<dbReference type="NCBIfam" id="TIGR01733">
    <property type="entry name" value="AA-adenyl-dom"/>
    <property type="match status" value="2"/>
</dbReference>
<evidence type="ECO:0000313" key="7">
    <source>
        <dbReference type="Proteomes" id="UP000606721"/>
    </source>
</evidence>
<organism evidence="6 7">
    <name type="scientific">Aphanizomenon flos-aquae FACHB-1040</name>
    <dbReference type="NCBI Taxonomy" id="2692887"/>
    <lineage>
        <taxon>Bacteria</taxon>
        <taxon>Bacillati</taxon>
        <taxon>Cyanobacteriota</taxon>
        <taxon>Cyanophyceae</taxon>
        <taxon>Nostocales</taxon>
        <taxon>Aphanizomenonaceae</taxon>
        <taxon>Aphanizomenon</taxon>
    </lineage>
</organism>
<dbReference type="InterPro" id="IPR023213">
    <property type="entry name" value="CAT-like_dom_sf"/>
</dbReference>
<evidence type="ECO:0000256" key="1">
    <source>
        <dbReference type="ARBA" id="ARBA00001957"/>
    </source>
</evidence>
<dbReference type="Pfam" id="PF00668">
    <property type="entry name" value="Condensation"/>
    <property type="match status" value="2"/>
</dbReference>
<accession>A0ABR8BVL6</accession>
<dbReference type="Pfam" id="PF00501">
    <property type="entry name" value="AMP-binding"/>
    <property type="match status" value="2"/>
</dbReference>
<dbReference type="SUPFAM" id="SSF47336">
    <property type="entry name" value="ACP-like"/>
    <property type="match status" value="2"/>
</dbReference>
<dbReference type="InterPro" id="IPR001242">
    <property type="entry name" value="Condensation_dom"/>
</dbReference>
<dbReference type="InterPro" id="IPR020845">
    <property type="entry name" value="AMP-binding_CS"/>
</dbReference>
<protein>
    <submittedName>
        <fullName evidence="6">Amino acid adenylation domain-containing protein</fullName>
    </submittedName>
</protein>
<sequence length="2590" mass="292559">MNDLLKQLENLSPEKRALVLQKLKNQKQTPLVKPVSREKPLPLSFAQQRLWFIDQLEGENSVYNVPFFWQISGILNINALEKAILEIIHRHEILRTSFSIVNESPIQIIHTQPELKIEILDWRQVAEKDKFSKAKHLATAELKQPYDLAKAPLLRVKLLQLADACGERSYQSHLLLLVIHHIVCDGWSMDIFRKELFTLYTTFCNGESSSLPSLSLQYADFAHWQRSYLQGENLNKQLNYWQQQLAEINALLELPTDYQRPSVQSFKGRSEFLEIDLNLTQKLKRLSQESGTTLFMTLLAVFALLLSRYSNQNDIVVGSAIANRNRQEIEPLIGFFVNTLALRTNLQGNPSCRELLQRVKQVTLDAYDHQDLPFEKLIDELGLERSLAHHPLFQVAFGLQSGTPEKIELPGLTLTRFEWENTTTFFDLSLIFRETPQGLTGEWEYASDLFEAQTIQRMTGHLQVLLKGIVDNPNQPINTLSLLTEDEFQQLQIWNQTQTEYPQNQTLVDLFEQQVTKNPDNLAVVFESHVRGNRELLTGNSKELKTLTYQELNQKANQLAHYLIENFQIQPDTLIGICVERSLEMIIGVLGILKAGGAYVPIDPNYPSERIRFMLEDSGISVLLTQSFLVDKLPLDSLENPVEVVYLDDSSRQDAETQRKITKNQVKPDNLAYVIYTSGSTGKPKGVMIEHQAIVNLGLAWAEKFQVQNYSRLLQFGSFSFDLSIGEIATSLSAGACLYLGNKDTLLPGQSLVNFLTEHKITHGFLSPSALSVLPKVNLPDLQCLTVGGEACTAELVNQWGTTRSLFNCYGPTESTVIASIFRCEPNGKKPSIGQPIANNSIYILDAHNQPLPPGIPGELCIAGVGLARGYLNRPETTAEKFMEIDLFGKTERIYKTGDLARWCADGNLEYLGRIDEQVKLRGFRIELGEIESLLLQHSLVKEAVVILYETDSNPRLVAYVTQAEKSVTLGIEIKEYLKNRLPNYMIPSQIMVLEQLPLTANGKLDRRALPAPNTAAASDLEIPVTPTEEILASLWQGLLKIQSVGRSDNFFELGGHSLLATQLIARIRDSFGVELPVRKVFEQSILSELAREINKASTSVALPPILPQSENQPKTLSFAQSRLWFIAQLEGKGTSATYNMPIAFQLDGNLNVEALRQSLTYLLERHTSLRSYFPTLEGEPQVVVKNVEDIEVLEIADLQALPPQTQGETVQHLSDLHAQKSFDLNTGPVFKAKLLQLSEQKNVLLINMHHIISDGWSMGVFKREWEQAYTAYAAGSVPNLSPLAIQYSDFAAWQRSWLQGETLLTQENYWQQQLGDAPRLLELPTDYLRPAQQSYQGEREEFSLSKELTQKLKAISQQQGVSLFMTLLTAFNILLSRYSRQEDLCVGSAIANRTHSYTEGLIGFFVNTLVLRSKIKSEQSFSELLQQTRQTCLDAYAHQDIPFEYLVEKLQPERSLSHNPLFQVMMVLQNAVGAGAKVHLPGLEIQYLEQSFPFAKFDILLDLSERDEQLHCMWEYATDLFAASTIRRMAAHFEVLLTAIVQNSQQPIYQLPIITPAEIQQLQVWNQTETDYPQNHTLVSLFENQAAKTPDQIAVVSVDQSLSYQELNQKANRLADYLLQLKSQQQLSDPPLMAICMERSLEMLIGIFAILKAGGTYLPIDPSYPQERINLMLEDSHAAVLLTTKSLPQQLPLEKLKSTCQLVFLDQPTWSDSPTENPQKFIRFDDLAYVIYTSGSTGKPKGVAIAHASAVAFVNWAHSVFSTEQLAGVLASTSICFDLSIFEIFVPLTQGGSVILVENALYIEQAHQSSIPITLINTVPSAAAELLNMNVIPSSVQVINLAGEPLRNNLVQALYQNTSVQEVYNLYGPSEDTTYSTFTKVAKNAQHEPTIGKAIANTRIYILDHANQPLPPGVPGELCIGGAGLAQGYLHRPDLTAEKFITLELFGKTERIYKTGDLARWLPDGNLQYLGRIDHQVKLRGFRIELGEIEASLLKHPKIQEAVVLVREDSECYQRLVTYVVPTTEGDYTSQSEQVELWEQVFNDSYTQQTTPTDDPTLNLAGWKDSYTGEPILRSAMQEWRDTTVDQILELAPKRVWEIGCGTGMLLFKVASHCQHYLGTDFASSGLQYIEQHLKQQSLQNKVTLKQSAANQFDGIESNVYDLVIINSVIQYFPSLDYLLSVIAGAIKTVSHQGKILIGDVRNLHLLSAFHTTTEFYRAPDDLSIQDLRQKIQNRIRTEEELLIDPDFFIALKQRFSRISHVQIELKRGYSHTEMSRFRYDVILHLDQVDIPLTQPQCLDWQEQQLNLATIERILTTEQPDLLGIKSIPNARLTSEMALLAQIPQLDGTVTDLKAAIAQVKSGIEPEAFRNLARDLPYKAFIQYSSTGFSDYDVVFQRHIFEEDKIPRFAIKGNWRLKPWQNYANQPLQYRTNQIDPALLAEWRDFLEKTLPDYMIPSHFVVLDKLPLTPNGKVDRKALPAPDPKVAVTDIELPVTETEKLLAQLWAKLLKYEAIARQDNFFNLGGHSLLATQLCYRIRDTFKVELPLRQVFESPTLIDLANYIDSCIWVNSTTADIQPLNSDEEEIEL</sequence>
<comment type="cofactor">
    <cofactor evidence="1">
        <name>pantetheine 4'-phosphate</name>
        <dbReference type="ChEBI" id="CHEBI:47942"/>
    </cofactor>
</comment>
<dbReference type="Gene3D" id="3.30.559.10">
    <property type="entry name" value="Chloramphenicol acetyltransferase-like domain"/>
    <property type="match status" value="2"/>
</dbReference>
<dbReference type="CDD" id="cd05930">
    <property type="entry name" value="A_NRPS"/>
    <property type="match status" value="1"/>
</dbReference>
<dbReference type="PROSITE" id="PS50075">
    <property type="entry name" value="CARRIER"/>
    <property type="match status" value="2"/>
</dbReference>
<keyword evidence="3" id="KW-0597">Phosphoprotein</keyword>
<dbReference type="SUPFAM" id="SSF56801">
    <property type="entry name" value="Acetyl-CoA synthetase-like"/>
    <property type="match status" value="2"/>
</dbReference>
<dbReference type="PROSITE" id="PS00012">
    <property type="entry name" value="PHOSPHOPANTETHEINE"/>
    <property type="match status" value="1"/>
</dbReference>
<dbReference type="RefSeq" id="WP_190382975.1">
    <property type="nucleotide sequence ID" value="NZ_JACJQT010000022.1"/>
</dbReference>
<dbReference type="Gene3D" id="3.40.50.150">
    <property type="entry name" value="Vaccinia Virus protein VP39"/>
    <property type="match status" value="1"/>
</dbReference>
<dbReference type="SMART" id="SM00823">
    <property type="entry name" value="PKS_PP"/>
    <property type="match status" value="2"/>
</dbReference>
<dbReference type="InterPro" id="IPR025110">
    <property type="entry name" value="AMP-bd_C"/>
</dbReference>
<keyword evidence="2" id="KW-0596">Phosphopantetheine</keyword>
<feature type="domain" description="Carrier" evidence="5">
    <location>
        <begin position="1023"/>
        <end position="1098"/>
    </location>
</feature>
<evidence type="ECO:0000259" key="5">
    <source>
        <dbReference type="PROSITE" id="PS50075"/>
    </source>
</evidence>
<dbReference type="SUPFAM" id="SSF53335">
    <property type="entry name" value="S-adenosyl-L-methionine-dependent methyltransferases"/>
    <property type="match status" value="1"/>
</dbReference>
<dbReference type="Gene3D" id="3.30.559.30">
    <property type="entry name" value="Nonribosomal peptide synthetase, condensation domain"/>
    <property type="match status" value="2"/>
</dbReference>
<dbReference type="PANTHER" id="PTHR45527:SF1">
    <property type="entry name" value="FATTY ACID SYNTHASE"/>
    <property type="match status" value="1"/>
</dbReference>
<dbReference type="InterPro" id="IPR020806">
    <property type="entry name" value="PKS_PP-bd"/>
</dbReference>
<dbReference type="Pfam" id="PF00550">
    <property type="entry name" value="PP-binding"/>
    <property type="match status" value="2"/>
</dbReference>
<dbReference type="CDD" id="cd19531">
    <property type="entry name" value="LCL_NRPS-like"/>
    <property type="match status" value="2"/>
</dbReference>
<dbReference type="CDD" id="cd02440">
    <property type="entry name" value="AdoMet_MTases"/>
    <property type="match status" value="1"/>
</dbReference>
<dbReference type="InterPro" id="IPR036736">
    <property type="entry name" value="ACP-like_sf"/>
</dbReference>
<evidence type="ECO:0000313" key="6">
    <source>
        <dbReference type="EMBL" id="MBD2278671.1"/>
    </source>
</evidence>
<dbReference type="InterPro" id="IPR010071">
    <property type="entry name" value="AA_adenyl_dom"/>
</dbReference>
<proteinExistence type="predicted"/>
<comment type="caution">
    <text evidence="6">The sequence shown here is derived from an EMBL/GenBank/DDBJ whole genome shotgun (WGS) entry which is preliminary data.</text>
</comment>
<name>A0ABR8BVL6_APHFL</name>
<dbReference type="InterPro" id="IPR013217">
    <property type="entry name" value="Methyltransf_12"/>
</dbReference>
<dbReference type="Gene3D" id="3.40.50.980">
    <property type="match status" value="4"/>
</dbReference>
<dbReference type="Gene3D" id="1.10.1200.10">
    <property type="entry name" value="ACP-like"/>
    <property type="match status" value="2"/>
</dbReference>
<dbReference type="InterPro" id="IPR029063">
    <property type="entry name" value="SAM-dependent_MTases_sf"/>
</dbReference>
<feature type="domain" description="Carrier" evidence="5">
    <location>
        <begin position="2494"/>
        <end position="2569"/>
    </location>
</feature>
<dbReference type="Pfam" id="PF13193">
    <property type="entry name" value="AMP-binding_C"/>
    <property type="match status" value="1"/>
</dbReference>
<evidence type="ECO:0000256" key="3">
    <source>
        <dbReference type="ARBA" id="ARBA00022553"/>
    </source>
</evidence>
<evidence type="ECO:0000256" key="2">
    <source>
        <dbReference type="ARBA" id="ARBA00022450"/>
    </source>
</evidence>
<reference evidence="6 7" key="1">
    <citation type="journal article" date="2020" name="ISME J.">
        <title>Comparative genomics reveals insights into cyanobacterial evolution and habitat adaptation.</title>
        <authorList>
            <person name="Chen M.Y."/>
            <person name="Teng W.K."/>
            <person name="Zhao L."/>
            <person name="Hu C.X."/>
            <person name="Zhou Y.K."/>
            <person name="Han B.P."/>
            <person name="Song L.R."/>
            <person name="Shu W.S."/>
        </authorList>
    </citation>
    <scope>NUCLEOTIDE SEQUENCE [LARGE SCALE GENOMIC DNA]</scope>
    <source>
        <strain evidence="6 7">FACHB-1040</strain>
    </source>
</reference>
<dbReference type="NCBIfam" id="NF003417">
    <property type="entry name" value="PRK04813.1"/>
    <property type="match status" value="3"/>
</dbReference>
<dbReference type="Gene3D" id="2.30.38.10">
    <property type="entry name" value="Luciferase, Domain 3"/>
    <property type="match status" value="2"/>
</dbReference>
<keyword evidence="7" id="KW-1185">Reference proteome</keyword>
<dbReference type="SUPFAM" id="SSF52777">
    <property type="entry name" value="CoA-dependent acyltransferases"/>
    <property type="match status" value="4"/>
</dbReference>
<evidence type="ECO:0000256" key="4">
    <source>
        <dbReference type="ARBA" id="ARBA00022737"/>
    </source>
</evidence>
<dbReference type="Proteomes" id="UP000606721">
    <property type="component" value="Unassembled WGS sequence"/>
</dbReference>
<dbReference type="PANTHER" id="PTHR45527">
    <property type="entry name" value="NONRIBOSOMAL PEPTIDE SYNTHETASE"/>
    <property type="match status" value="1"/>
</dbReference>
<keyword evidence="4" id="KW-0677">Repeat</keyword>
<dbReference type="PROSITE" id="PS00455">
    <property type="entry name" value="AMP_BINDING"/>
    <property type="match status" value="2"/>
</dbReference>
<dbReference type="InterPro" id="IPR006162">
    <property type="entry name" value="Ppantetheine_attach_site"/>
</dbReference>
<dbReference type="Pfam" id="PF08242">
    <property type="entry name" value="Methyltransf_12"/>
    <property type="match status" value="1"/>
</dbReference>
<gene>
    <name evidence="6" type="ORF">H6F99_10300</name>
</gene>
<dbReference type="EMBL" id="JACJQT010000022">
    <property type="protein sequence ID" value="MBD2278671.1"/>
    <property type="molecule type" value="Genomic_DNA"/>
</dbReference>
<dbReference type="InterPro" id="IPR009081">
    <property type="entry name" value="PP-bd_ACP"/>
</dbReference>
<dbReference type="InterPro" id="IPR000873">
    <property type="entry name" value="AMP-dep_synth/lig_dom"/>
</dbReference>
<dbReference type="Gene3D" id="3.30.300.30">
    <property type="match status" value="3"/>
</dbReference>
<dbReference type="InterPro" id="IPR045851">
    <property type="entry name" value="AMP-bd_C_sf"/>
</dbReference>